<sequence>MNEEKSDKPKLTYEEVQQIIDDQLSSIETAEKIKKIQETECLSASSVKRSLPEKKQRNRFRSYLRKLFKRGS</sequence>
<organism evidence="1 2">
    <name type="scientific">Sanguibacteroides justesenii</name>
    <dbReference type="NCBI Taxonomy" id="1547597"/>
    <lineage>
        <taxon>Bacteria</taxon>
        <taxon>Pseudomonadati</taxon>
        <taxon>Bacteroidota</taxon>
        <taxon>Bacteroidia</taxon>
        <taxon>Bacteroidales</taxon>
        <taxon>Porphyromonadaceae</taxon>
        <taxon>Sanguibacteroides</taxon>
    </lineage>
</organism>
<evidence type="ECO:0000313" key="2">
    <source>
        <dbReference type="Proteomes" id="UP000031937"/>
    </source>
</evidence>
<dbReference type="EMBL" id="JPIT01000031">
    <property type="protein sequence ID" value="KIO43673.1"/>
    <property type="molecule type" value="Genomic_DNA"/>
</dbReference>
<protein>
    <submittedName>
        <fullName evidence="1">Uncharacterized protein</fullName>
    </submittedName>
</protein>
<comment type="caution">
    <text evidence="1">The sequence shown here is derived from an EMBL/GenBank/DDBJ whole genome shotgun (WGS) entry which is preliminary data.</text>
</comment>
<dbReference type="Proteomes" id="UP000031937">
    <property type="component" value="Unassembled WGS sequence"/>
</dbReference>
<reference evidence="1 2" key="1">
    <citation type="submission" date="2014-07" db="EMBL/GenBank/DDBJ databases">
        <title>Porphyromonadaceae bacterium OUH 334697 = ATCC BAA-2682 = DSM 28341 draft genome.</title>
        <authorList>
            <person name="Sydenham T.V."/>
            <person name="Hasman H."/>
            <person name="Justesen U.S."/>
        </authorList>
    </citation>
    <scope>NUCLEOTIDE SEQUENCE [LARGE SCALE GENOMIC DNA]</scope>
    <source>
        <strain evidence="1 2">OUH 334697</strain>
    </source>
</reference>
<evidence type="ECO:0000313" key="1">
    <source>
        <dbReference type="EMBL" id="KIO43673.1"/>
    </source>
</evidence>
<dbReference type="RefSeq" id="WP_041503865.1">
    <property type="nucleotide sequence ID" value="NZ_JPIT01000031.1"/>
</dbReference>
<dbReference type="AlphaFoldDB" id="A0AB34R1E5"/>
<proteinExistence type="predicted"/>
<gene>
    <name evidence="1" type="ORF">IE90_11185</name>
</gene>
<accession>A0AB34R1E5</accession>
<name>A0AB34R1E5_9PORP</name>